<name>A0ABP5CDQ2_9ACTN</name>
<feature type="domain" description="Helix-turn-helix" evidence="1">
    <location>
        <begin position="1"/>
        <end position="52"/>
    </location>
</feature>
<dbReference type="SUPFAM" id="SSF46955">
    <property type="entry name" value="Putative DNA-binding domain"/>
    <property type="match status" value="1"/>
</dbReference>
<dbReference type="Gene3D" id="1.10.10.10">
    <property type="entry name" value="Winged helix-like DNA-binding domain superfamily/Winged helix DNA-binding domain"/>
    <property type="match status" value="1"/>
</dbReference>
<organism evidence="2 3">
    <name type="scientific">Catenulispora subtropica</name>
    <dbReference type="NCBI Taxonomy" id="450798"/>
    <lineage>
        <taxon>Bacteria</taxon>
        <taxon>Bacillati</taxon>
        <taxon>Actinomycetota</taxon>
        <taxon>Actinomycetes</taxon>
        <taxon>Catenulisporales</taxon>
        <taxon>Catenulisporaceae</taxon>
        <taxon>Catenulispora</taxon>
    </lineage>
</organism>
<dbReference type="EMBL" id="BAAAQM010000008">
    <property type="protein sequence ID" value="GAA1962378.1"/>
    <property type="molecule type" value="Genomic_DNA"/>
</dbReference>
<dbReference type="InterPro" id="IPR036388">
    <property type="entry name" value="WH-like_DNA-bd_sf"/>
</dbReference>
<proteinExistence type="predicted"/>
<dbReference type="Proteomes" id="UP001499854">
    <property type="component" value="Unassembled WGS sequence"/>
</dbReference>
<dbReference type="InterPro" id="IPR041657">
    <property type="entry name" value="HTH_17"/>
</dbReference>
<dbReference type="InterPro" id="IPR009061">
    <property type="entry name" value="DNA-bd_dom_put_sf"/>
</dbReference>
<evidence type="ECO:0000313" key="2">
    <source>
        <dbReference type="EMBL" id="GAA1962378.1"/>
    </source>
</evidence>
<keyword evidence="3" id="KW-1185">Reference proteome</keyword>
<accession>A0ABP5CDQ2</accession>
<reference evidence="3" key="1">
    <citation type="journal article" date="2019" name="Int. J. Syst. Evol. Microbiol.">
        <title>The Global Catalogue of Microorganisms (GCM) 10K type strain sequencing project: providing services to taxonomists for standard genome sequencing and annotation.</title>
        <authorList>
            <consortium name="The Broad Institute Genomics Platform"/>
            <consortium name="The Broad Institute Genome Sequencing Center for Infectious Disease"/>
            <person name="Wu L."/>
            <person name="Ma J."/>
        </authorList>
    </citation>
    <scope>NUCLEOTIDE SEQUENCE [LARGE SCALE GENOMIC DNA]</scope>
    <source>
        <strain evidence="3">JCM 16013</strain>
    </source>
</reference>
<evidence type="ECO:0000313" key="3">
    <source>
        <dbReference type="Proteomes" id="UP001499854"/>
    </source>
</evidence>
<protein>
    <recommendedName>
        <fullName evidence="1">Helix-turn-helix domain-containing protein</fullName>
    </recommendedName>
</protein>
<gene>
    <name evidence="2" type="ORF">GCM10009838_19100</name>
</gene>
<comment type="caution">
    <text evidence="2">The sequence shown here is derived from an EMBL/GenBank/DDBJ whole genome shotgun (WGS) entry which is preliminary data.</text>
</comment>
<sequence>MLTPVEVARLLRLPSVETLYQWRRKRIGPPAVRVGRHLRYDSAKLACWLDERTEAGR</sequence>
<dbReference type="Pfam" id="PF12728">
    <property type="entry name" value="HTH_17"/>
    <property type="match status" value="1"/>
</dbReference>
<evidence type="ECO:0000259" key="1">
    <source>
        <dbReference type="Pfam" id="PF12728"/>
    </source>
</evidence>